<keyword evidence="3" id="KW-1003">Cell membrane</keyword>
<keyword evidence="9" id="KW-0445">Lipid transport</keyword>
<accession>A0A370GYJ6</accession>
<evidence type="ECO:0000259" key="13">
    <source>
        <dbReference type="PROSITE" id="PS50929"/>
    </source>
</evidence>
<evidence type="ECO:0000256" key="8">
    <source>
        <dbReference type="ARBA" id="ARBA00022989"/>
    </source>
</evidence>
<organism evidence="14 15">
    <name type="scientific">Aquicella lusitana</name>
    <dbReference type="NCBI Taxonomy" id="254246"/>
    <lineage>
        <taxon>Bacteria</taxon>
        <taxon>Pseudomonadati</taxon>
        <taxon>Pseudomonadota</taxon>
        <taxon>Gammaproteobacteria</taxon>
        <taxon>Legionellales</taxon>
        <taxon>Coxiellaceae</taxon>
        <taxon>Aquicella</taxon>
    </lineage>
</organism>
<dbReference type="Pfam" id="PF00005">
    <property type="entry name" value="ABC_tran"/>
    <property type="match status" value="1"/>
</dbReference>
<dbReference type="InterPro" id="IPR036640">
    <property type="entry name" value="ABC1_TM_sf"/>
</dbReference>
<feature type="transmembrane region" description="Helical" evidence="11">
    <location>
        <begin position="284"/>
        <end position="302"/>
    </location>
</feature>
<dbReference type="Gene3D" id="3.40.50.300">
    <property type="entry name" value="P-loop containing nucleotide triphosphate hydrolases"/>
    <property type="match status" value="1"/>
</dbReference>
<evidence type="ECO:0000256" key="10">
    <source>
        <dbReference type="ARBA" id="ARBA00023136"/>
    </source>
</evidence>
<evidence type="ECO:0000313" key="15">
    <source>
        <dbReference type="Proteomes" id="UP000254720"/>
    </source>
</evidence>
<feature type="domain" description="ABC transporter" evidence="12">
    <location>
        <begin position="349"/>
        <end position="584"/>
    </location>
</feature>
<evidence type="ECO:0000259" key="12">
    <source>
        <dbReference type="PROSITE" id="PS50893"/>
    </source>
</evidence>
<evidence type="ECO:0000256" key="2">
    <source>
        <dbReference type="ARBA" id="ARBA00022448"/>
    </source>
</evidence>
<dbReference type="SMART" id="SM00382">
    <property type="entry name" value="AAA"/>
    <property type="match status" value="1"/>
</dbReference>
<keyword evidence="8 11" id="KW-1133">Transmembrane helix</keyword>
<dbReference type="PROSITE" id="PS00211">
    <property type="entry name" value="ABC_TRANSPORTER_1"/>
    <property type="match status" value="1"/>
</dbReference>
<dbReference type="NCBIfam" id="TIGR02203">
    <property type="entry name" value="MsbA_lipidA"/>
    <property type="match status" value="1"/>
</dbReference>
<evidence type="ECO:0000256" key="5">
    <source>
        <dbReference type="ARBA" id="ARBA00022741"/>
    </source>
</evidence>
<dbReference type="PANTHER" id="PTHR43394">
    <property type="entry name" value="ATP-DEPENDENT PERMEASE MDL1, MITOCHONDRIAL"/>
    <property type="match status" value="1"/>
</dbReference>
<feature type="domain" description="ABC transmembrane type-1" evidence="13">
    <location>
        <begin position="35"/>
        <end position="317"/>
    </location>
</feature>
<name>A0A370GYJ6_9COXI</name>
<keyword evidence="5" id="KW-0547">Nucleotide-binding</keyword>
<dbReference type="InterPro" id="IPR039421">
    <property type="entry name" value="Type_1_exporter"/>
</dbReference>
<dbReference type="GO" id="GO:0005886">
    <property type="term" value="C:plasma membrane"/>
    <property type="evidence" value="ECO:0007669"/>
    <property type="project" value="UniProtKB-SubCell"/>
</dbReference>
<dbReference type="InterPro" id="IPR017871">
    <property type="entry name" value="ABC_transporter-like_CS"/>
</dbReference>
<dbReference type="Pfam" id="PF00664">
    <property type="entry name" value="ABC_membrane"/>
    <property type="match status" value="1"/>
</dbReference>
<dbReference type="PROSITE" id="PS50929">
    <property type="entry name" value="ABC_TM1F"/>
    <property type="match status" value="1"/>
</dbReference>
<evidence type="ECO:0000313" key="14">
    <source>
        <dbReference type="EMBL" id="RDI48736.1"/>
    </source>
</evidence>
<dbReference type="FunFam" id="3.40.50.300:FF:000140">
    <property type="entry name" value="Lipid A export ATP-binding/permease protein MsbA"/>
    <property type="match status" value="1"/>
</dbReference>
<reference evidence="14 15" key="1">
    <citation type="submission" date="2018-07" db="EMBL/GenBank/DDBJ databases">
        <title>Genomic Encyclopedia of Type Strains, Phase IV (KMG-IV): sequencing the most valuable type-strain genomes for metagenomic binning, comparative biology and taxonomic classification.</title>
        <authorList>
            <person name="Goeker M."/>
        </authorList>
    </citation>
    <scope>NUCLEOTIDE SEQUENCE [LARGE SCALE GENOMIC DNA]</scope>
    <source>
        <strain evidence="14 15">DSM 16500</strain>
    </source>
</reference>
<evidence type="ECO:0000256" key="6">
    <source>
        <dbReference type="ARBA" id="ARBA00022840"/>
    </source>
</evidence>
<feature type="transmembrane region" description="Helical" evidence="11">
    <location>
        <begin position="176"/>
        <end position="193"/>
    </location>
</feature>
<dbReference type="SUPFAM" id="SSF52540">
    <property type="entry name" value="P-loop containing nucleoside triphosphate hydrolases"/>
    <property type="match status" value="1"/>
</dbReference>
<dbReference type="CDD" id="cd18552">
    <property type="entry name" value="ABC_6TM_MsbA_like"/>
    <property type="match status" value="1"/>
</dbReference>
<keyword evidence="2" id="KW-0813">Transport</keyword>
<keyword evidence="10 11" id="KW-0472">Membrane</keyword>
<dbReference type="PROSITE" id="PS50893">
    <property type="entry name" value="ABC_TRANSPORTER_2"/>
    <property type="match status" value="1"/>
</dbReference>
<evidence type="ECO:0000256" key="9">
    <source>
        <dbReference type="ARBA" id="ARBA00023055"/>
    </source>
</evidence>
<dbReference type="GO" id="GO:0034040">
    <property type="term" value="F:ATPase-coupled lipid transmembrane transporter activity"/>
    <property type="evidence" value="ECO:0007669"/>
    <property type="project" value="InterPro"/>
</dbReference>
<comment type="caution">
    <text evidence="14">The sequence shown here is derived from an EMBL/GenBank/DDBJ whole genome shotgun (WGS) entry which is preliminary data.</text>
</comment>
<feature type="transmembrane region" description="Helical" evidence="11">
    <location>
        <begin position="252"/>
        <end position="278"/>
    </location>
</feature>
<feature type="transmembrane region" description="Helical" evidence="11">
    <location>
        <begin position="73"/>
        <end position="96"/>
    </location>
</feature>
<comment type="subcellular location">
    <subcellularLocation>
        <location evidence="1">Cell membrane</location>
        <topology evidence="1">Multi-pass membrane protein</topology>
    </subcellularLocation>
</comment>
<dbReference type="InterPro" id="IPR011917">
    <property type="entry name" value="ABC_transpr_lipidA"/>
</dbReference>
<dbReference type="GO" id="GO:0015421">
    <property type="term" value="F:ABC-type oligopeptide transporter activity"/>
    <property type="evidence" value="ECO:0007669"/>
    <property type="project" value="TreeGrafter"/>
</dbReference>
<keyword evidence="6 14" id="KW-0067">ATP-binding</keyword>
<evidence type="ECO:0000256" key="4">
    <source>
        <dbReference type="ARBA" id="ARBA00022692"/>
    </source>
</evidence>
<evidence type="ECO:0000256" key="1">
    <source>
        <dbReference type="ARBA" id="ARBA00004651"/>
    </source>
</evidence>
<dbReference type="Proteomes" id="UP000254720">
    <property type="component" value="Unassembled WGS sequence"/>
</dbReference>
<dbReference type="PANTHER" id="PTHR43394:SF1">
    <property type="entry name" value="ATP-BINDING CASSETTE SUB-FAMILY B MEMBER 10, MITOCHONDRIAL"/>
    <property type="match status" value="1"/>
</dbReference>
<dbReference type="OrthoDB" id="6336411at2"/>
<evidence type="ECO:0000256" key="3">
    <source>
        <dbReference type="ARBA" id="ARBA00022475"/>
    </source>
</evidence>
<feature type="transmembrane region" description="Helical" evidence="11">
    <location>
        <begin position="149"/>
        <end position="170"/>
    </location>
</feature>
<evidence type="ECO:0000256" key="11">
    <source>
        <dbReference type="SAM" id="Phobius"/>
    </source>
</evidence>
<keyword evidence="15" id="KW-1185">Reference proteome</keyword>
<dbReference type="InterPro" id="IPR027417">
    <property type="entry name" value="P-loop_NTPase"/>
</dbReference>
<protein>
    <submittedName>
        <fullName evidence="14">Subfamily B ATP-binding cassette protein MsbA</fullName>
    </submittedName>
</protein>
<dbReference type="InterPro" id="IPR003439">
    <property type="entry name" value="ABC_transporter-like_ATP-bd"/>
</dbReference>
<evidence type="ECO:0000256" key="7">
    <source>
        <dbReference type="ARBA" id="ARBA00022967"/>
    </source>
</evidence>
<dbReference type="AlphaFoldDB" id="A0A370GYJ6"/>
<proteinExistence type="predicted"/>
<dbReference type="SUPFAM" id="SSF90123">
    <property type="entry name" value="ABC transporter transmembrane region"/>
    <property type="match status" value="1"/>
</dbReference>
<dbReference type="InterPro" id="IPR011527">
    <property type="entry name" value="ABC1_TM_dom"/>
</dbReference>
<gene>
    <name evidence="14" type="ORF">C8D86_10115</name>
</gene>
<dbReference type="Gene3D" id="1.20.1560.10">
    <property type="entry name" value="ABC transporter type 1, transmembrane domain"/>
    <property type="match status" value="1"/>
</dbReference>
<sequence length="600" mass="67259">MAKAKLKSQPKQVANAYLIYKRLLAYVRRYWLALVVAGAASMFYSGIDAWFVYFLKPLLNQGLVARDHHFLSWAPILVMVVFMMRGVMSFFSNYYIASASRGVIMNLRQDLFAHLQRLPARFYDHTTSGQVLSVILYGVDQVANASADVLTTAIQASFLIIGLIIVMLTISWKLTLLYFVMLPMVMAIMRFSSVRIRRLSLSIQDSIAELSHRAEENIEGYKVVRAFEGQEYEAEQFNKATRVNRQREMKVVVTRSVSVSAVQFITAAALAFTLYIATLDIADSLLSPGGFVAMIAAMLALLKPMKDLAFVQNKLYRGLAGAQKVFELMDQKPEEDTGTRTLTRAKGKIQFSHVHFTYDDNKKVLHDISLTIEPGQVIALVGRSGSGKSTLVSLLPRFYNNYTGDIYLDDVSVRDYQLKDLRRQFALVSQHVTLFHDTIANNIAYGRFDKVSEAEIISAARASHAMEFIERLPNGLNTLIGENGVLLSGGQRQRLAIARAILKDAPILILDEATSALDTESERYIQAALEELMKSRTTLVIAHRLSTIEHADKIIVMEEGKVMEVGHHNELLAHDGHYAKLYRMQFKDSAPLVEVSANAV</sequence>
<dbReference type="GO" id="GO:0005524">
    <property type="term" value="F:ATP binding"/>
    <property type="evidence" value="ECO:0007669"/>
    <property type="project" value="UniProtKB-KW"/>
</dbReference>
<dbReference type="RefSeq" id="WP_114833253.1">
    <property type="nucleotide sequence ID" value="NZ_LR699114.1"/>
</dbReference>
<keyword evidence="7" id="KW-1278">Translocase</keyword>
<keyword evidence="4 11" id="KW-0812">Transmembrane</keyword>
<dbReference type="GO" id="GO:0016887">
    <property type="term" value="F:ATP hydrolysis activity"/>
    <property type="evidence" value="ECO:0007669"/>
    <property type="project" value="InterPro"/>
</dbReference>
<dbReference type="InterPro" id="IPR003593">
    <property type="entry name" value="AAA+_ATPase"/>
</dbReference>
<dbReference type="EMBL" id="QQAX01000001">
    <property type="protein sequence ID" value="RDI48736.1"/>
    <property type="molecule type" value="Genomic_DNA"/>
</dbReference>
<feature type="transmembrane region" description="Helical" evidence="11">
    <location>
        <begin position="30"/>
        <end position="53"/>
    </location>
</feature>